<evidence type="ECO:0000313" key="1">
    <source>
        <dbReference type="EMBL" id="CDM31541.1"/>
    </source>
</evidence>
<dbReference type="OMA" id="HEDNDIC"/>
<keyword evidence="2" id="KW-1185">Reference proteome</keyword>
<protein>
    <submittedName>
        <fullName evidence="1">Genomic scaffold, ProqFM164S02</fullName>
    </submittedName>
</protein>
<evidence type="ECO:0000313" key="2">
    <source>
        <dbReference type="Proteomes" id="UP000030686"/>
    </source>
</evidence>
<organism evidence="1 2">
    <name type="scientific">Penicillium roqueforti (strain FM164)</name>
    <dbReference type="NCBI Taxonomy" id="1365484"/>
    <lineage>
        <taxon>Eukaryota</taxon>
        <taxon>Fungi</taxon>
        <taxon>Dikarya</taxon>
        <taxon>Ascomycota</taxon>
        <taxon>Pezizomycotina</taxon>
        <taxon>Eurotiomycetes</taxon>
        <taxon>Eurotiomycetidae</taxon>
        <taxon>Eurotiales</taxon>
        <taxon>Aspergillaceae</taxon>
        <taxon>Penicillium</taxon>
    </lineage>
</organism>
<dbReference type="STRING" id="1365484.W6Q6A4"/>
<reference evidence="1" key="1">
    <citation type="journal article" date="2014" name="Nat. Commun.">
        <title>Multiple recent horizontal transfers of a large genomic region in cheese making fungi.</title>
        <authorList>
            <person name="Cheeseman K."/>
            <person name="Ropars J."/>
            <person name="Renault P."/>
            <person name="Dupont J."/>
            <person name="Gouzy J."/>
            <person name="Branca A."/>
            <person name="Abraham A.L."/>
            <person name="Ceppi M."/>
            <person name="Conseiller E."/>
            <person name="Debuchy R."/>
            <person name="Malagnac F."/>
            <person name="Goarin A."/>
            <person name="Silar P."/>
            <person name="Lacoste S."/>
            <person name="Sallet E."/>
            <person name="Bensimon A."/>
            <person name="Giraud T."/>
            <person name="Brygoo Y."/>
        </authorList>
    </citation>
    <scope>NUCLEOTIDE SEQUENCE [LARGE SCALE GENOMIC DNA]</scope>
    <source>
        <strain evidence="1">FM164</strain>
    </source>
</reference>
<dbReference type="EMBL" id="HG792016">
    <property type="protein sequence ID" value="CDM31541.1"/>
    <property type="molecule type" value="Genomic_DNA"/>
</dbReference>
<dbReference type="AlphaFoldDB" id="W6Q6A4"/>
<proteinExistence type="predicted"/>
<sequence>MRESWESGDFWIAYAARTTRAIDVIYWEKIDQRFFGPADNVEDAWRQRLDLLSDTEKDEIELLVAKKVKEMESKVLAWDPDEYTLSHIDIAKEKEGEKDISKSEDNKVEVQAIEIRPSDLDVEQIAEKLEELSA</sequence>
<accession>W6Q6A4</accession>
<dbReference type="Proteomes" id="UP000030686">
    <property type="component" value="Unassembled WGS sequence"/>
</dbReference>
<dbReference type="OrthoDB" id="5412996at2759"/>
<name>W6Q6A4_PENRF</name>
<gene>
    <name evidence="1" type="ORF">PROQFM164_S02g001691</name>
</gene>